<dbReference type="Proteomes" id="UP000319801">
    <property type="component" value="Unassembled WGS sequence"/>
</dbReference>
<name>A0A556TYF4_BAGYA</name>
<evidence type="ECO:0000313" key="2">
    <source>
        <dbReference type="EMBL" id="TSL28256.1"/>
    </source>
</evidence>
<sequence length="93" mass="10664">MLGFFAEKFSERSPGAYLHTLSFNHPQSSSLSYRGADRDHLCPDDIRSTVGGRQLYCENDDKDKKKRRVKADEIRASVPRGFDRSAEQQVEEK</sequence>
<organism evidence="2 3">
    <name type="scientific">Bagarius yarrelli</name>
    <name type="common">Goonch</name>
    <name type="synonym">Bagrus yarrelli</name>
    <dbReference type="NCBI Taxonomy" id="175774"/>
    <lineage>
        <taxon>Eukaryota</taxon>
        <taxon>Metazoa</taxon>
        <taxon>Chordata</taxon>
        <taxon>Craniata</taxon>
        <taxon>Vertebrata</taxon>
        <taxon>Euteleostomi</taxon>
        <taxon>Actinopterygii</taxon>
        <taxon>Neopterygii</taxon>
        <taxon>Teleostei</taxon>
        <taxon>Ostariophysi</taxon>
        <taxon>Siluriformes</taxon>
        <taxon>Sisoridae</taxon>
        <taxon>Sisorinae</taxon>
        <taxon>Bagarius</taxon>
    </lineage>
</organism>
<comment type="caution">
    <text evidence="2">The sequence shown here is derived from an EMBL/GenBank/DDBJ whole genome shotgun (WGS) entry which is preliminary data.</text>
</comment>
<dbReference type="AlphaFoldDB" id="A0A556TYF4"/>
<keyword evidence="3" id="KW-1185">Reference proteome</keyword>
<protein>
    <submittedName>
        <fullName evidence="2">Uncharacterized protein</fullName>
    </submittedName>
</protein>
<accession>A0A556TYF4</accession>
<evidence type="ECO:0000256" key="1">
    <source>
        <dbReference type="SAM" id="MobiDB-lite"/>
    </source>
</evidence>
<proteinExistence type="predicted"/>
<feature type="region of interest" description="Disordered" evidence="1">
    <location>
        <begin position="60"/>
        <end position="93"/>
    </location>
</feature>
<feature type="compositionally biased region" description="Basic and acidic residues" evidence="1">
    <location>
        <begin position="70"/>
        <end position="93"/>
    </location>
</feature>
<reference evidence="2 3" key="1">
    <citation type="journal article" date="2019" name="Genome Biol. Evol.">
        <title>Whole-Genome Sequencing of the Giant Devil Catfish, Bagarius yarrelli.</title>
        <authorList>
            <person name="Jiang W."/>
            <person name="Lv Y."/>
            <person name="Cheng L."/>
            <person name="Yang K."/>
            <person name="Chao B."/>
            <person name="Wang X."/>
            <person name="Li Y."/>
            <person name="Pan X."/>
            <person name="You X."/>
            <person name="Zhang Y."/>
            <person name="Yang J."/>
            <person name="Li J."/>
            <person name="Zhang X."/>
            <person name="Liu S."/>
            <person name="Sun C."/>
            <person name="Yang J."/>
            <person name="Shi Q."/>
        </authorList>
    </citation>
    <scope>NUCLEOTIDE SEQUENCE [LARGE SCALE GENOMIC DNA]</scope>
    <source>
        <strain evidence="2">JWS20170419001</strain>
        <tissue evidence="2">Muscle</tissue>
    </source>
</reference>
<evidence type="ECO:0000313" key="3">
    <source>
        <dbReference type="Proteomes" id="UP000319801"/>
    </source>
</evidence>
<gene>
    <name evidence="2" type="ORF">Baya_5771</name>
</gene>
<dbReference type="EMBL" id="VCAZ01000029">
    <property type="protein sequence ID" value="TSL28256.1"/>
    <property type="molecule type" value="Genomic_DNA"/>
</dbReference>